<comment type="caution">
    <text evidence="1">The sequence shown here is derived from an EMBL/GenBank/DDBJ whole genome shotgun (WGS) entry which is preliminary data.</text>
</comment>
<evidence type="ECO:0000313" key="1">
    <source>
        <dbReference type="EMBL" id="KAI0063485.1"/>
    </source>
</evidence>
<protein>
    <submittedName>
        <fullName evidence="1">Uncharacterized protein</fullName>
    </submittedName>
</protein>
<name>A0ACB8T423_9AGAM</name>
<dbReference type="Proteomes" id="UP000814140">
    <property type="component" value="Unassembled WGS sequence"/>
</dbReference>
<reference evidence="1" key="2">
    <citation type="journal article" date="2022" name="New Phytol.">
        <title>Evolutionary transition to the ectomycorrhizal habit in the genomes of a hyperdiverse lineage of mushroom-forming fungi.</title>
        <authorList>
            <person name="Looney B."/>
            <person name="Miyauchi S."/>
            <person name="Morin E."/>
            <person name="Drula E."/>
            <person name="Courty P.E."/>
            <person name="Kohler A."/>
            <person name="Kuo A."/>
            <person name="LaButti K."/>
            <person name="Pangilinan J."/>
            <person name="Lipzen A."/>
            <person name="Riley R."/>
            <person name="Andreopoulos W."/>
            <person name="He G."/>
            <person name="Johnson J."/>
            <person name="Nolan M."/>
            <person name="Tritt A."/>
            <person name="Barry K.W."/>
            <person name="Grigoriev I.V."/>
            <person name="Nagy L.G."/>
            <person name="Hibbett D."/>
            <person name="Henrissat B."/>
            <person name="Matheny P.B."/>
            <person name="Labbe J."/>
            <person name="Martin F.M."/>
        </authorList>
    </citation>
    <scope>NUCLEOTIDE SEQUENCE</scope>
    <source>
        <strain evidence="1">HHB10654</strain>
    </source>
</reference>
<gene>
    <name evidence="1" type="ORF">BV25DRAFT_1824015</name>
</gene>
<organism evidence="1 2">
    <name type="scientific">Artomyces pyxidatus</name>
    <dbReference type="NCBI Taxonomy" id="48021"/>
    <lineage>
        <taxon>Eukaryota</taxon>
        <taxon>Fungi</taxon>
        <taxon>Dikarya</taxon>
        <taxon>Basidiomycota</taxon>
        <taxon>Agaricomycotina</taxon>
        <taxon>Agaricomycetes</taxon>
        <taxon>Russulales</taxon>
        <taxon>Auriscalpiaceae</taxon>
        <taxon>Artomyces</taxon>
    </lineage>
</organism>
<dbReference type="EMBL" id="MU277202">
    <property type="protein sequence ID" value="KAI0063485.1"/>
    <property type="molecule type" value="Genomic_DNA"/>
</dbReference>
<proteinExistence type="predicted"/>
<keyword evidence="2" id="KW-1185">Reference proteome</keyword>
<accession>A0ACB8T423</accession>
<evidence type="ECO:0000313" key="2">
    <source>
        <dbReference type="Proteomes" id="UP000814140"/>
    </source>
</evidence>
<sequence>MSFFTDAGLSALRAVTERIKHVEAERATILKWLQGQRDQPNPPSEDSFKYGTRATHAPHPSQPTLAIPALLDLPDSPESHPTSSTTYSVPQEPCEILDDPSRLATGARALAAPWRTLHPTSEYTNNSPILLQFLPMPDYGGGAETSLGPATKSLYLANPTLDCSSSDYASSDGLSDNGSYTSDSSFSRSPLPTWTVLAQDRHGNLVERSSDYRRGHKRSLEDELDSETDSVEDLRVCKYRRVEAPIVSSRRERLPSIKRYSRISSRRSDIRAPPLCSSSTWDHGFRWISKPSSSSRALVSTQTCGPCGRCRRV</sequence>
<reference evidence="1" key="1">
    <citation type="submission" date="2021-03" db="EMBL/GenBank/DDBJ databases">
        <authorList>
            <consortium name="DOE Joint Genome Institute"/>
            <person name="Ahrendt S."/>
            <person name="Looney B.P."/>
            <person name="Miyauchi S."/>
            <person name="Morin E."/>
            <person name="Drula E."/>
            <person name="Courty P.E."/>
            <person name="Chicoki N."/>
            <person name="Fauchery L."/>
            <person name="Kohler A."/>
            <person name="Kuo A."/>
            <person name="Labutti K."/>
            <person name="Pangilinan J."/>
            <person name="Lipzen A."/>
            <person name="Riley R."/>
            <person name="Andreopoulos W."/>
            <person name="He G."/>
            <person name="Johnson J."/>
            <person name="Barry K.W."/>
            <person name="Grigoriev I.V."/>
            <person name="Nagy L."/>
            <person name="Hibbett D."/>
            <person name="Henrissat B."/>
            <person name="Matheny P.B."/>
            <person name="Labbe J."/>
            <person name="Martin F."/>
        </authorList>
    </citation>
    <scope>NUCLEOTIDE SEQUENCE</scope>
    <source>
        <strain evidence="1">HHB10654</strain>
    </source>
</reference>